<name>A0A193GXX1_9CAUD</name>
<dbReference type="KEGG" id="vg:30313792"/>
<dbReference type="InterPro" id="IPR055599">
    <property type="entry name" value="DUF7175"/>
</dbReference>
<keyword evidence="2" id="KW-1185">Reference proteome</keyword>
<organism evidence="1 2">
    <name type="scientific">Salmonella phage GG32</name>
    <dbReference type="NCBI Taxonomy" id="1868169"/>
    <lineage>
        <taxon>Viruses</taxon>
        <taxon>Duplodnaviria</taxon>
        <taxon>Heunggongvirae</taxon>
        <taxon>Uroviricota</taxon>
        <taxon>Caudoviricetes</taxon>
        <taxon>Pantevenvirales</taxon>
        <taxon>Ackermannviridae</taxon>
        <taxon>Cvivirinae</taxon>
        <taxon>Kuttervirus</taxon>
        <taxon>Kuttervirus GG32</taxon>
    </lineage>
</organism>
<evidence type="ECO:0000313" key="1">
    <source>
        <dbReference type="EMBL" id="ANN85983.1"/>
    </source>
</evidence>
<dbReference type="Pfam" id="PF23799">
    <property type="entry name" value="DUF7175"/>
    <property type="match status" value="1"/>
</dbReference>
<dbReference type="GeneID" id="30313792"/>
<evidence type="ECO:0000313" key="2">
    <source>
        <dbReference type="Proteomes" id="UP000202398"/>
    </source>
</evidence>
<dbReference type="Proteomes" id="UP000202398">
    <property type="component" value="Segment"/>
</dbReference>
<dbReference type="EMBL" id="KX245012">
    <property type="protein sequence ID" value="ANN85983.1"/>
    <property type="molecule type" value="Genomic_DNA"/>
</dbReference>
<sequence>MGSLIRVSKKSKGAEKRLYKAVRLMILYKYKAENQCWRKKTRVRYQLAQYNMRRHVVRLALKIAGNYSYWTCEAVGSRKAIDLIYDRNLSFLINLSNYEDMS</sequence>
<reference evidence="1 2" key="1">
    <citation type="submission" date="2016-05" db="EMBL/GenBank/DDBJ databases">
        <title>Genome Sequence of Salmonella enterica Serovar Typhimurium Phage GG32 strain from environment in Korea.</title>
        <authorList>
            <person name="Chae S.-J."/>
            <person name="Kwon T."/>
            <person name="Lee S."/>
            <person name="Kim J."/>
            <person name="Yoo C.-K."/>
            <person name="Chung G.T."/>
            <person name="Kim D.-W."/>
            <person name="Lee D.-Y."/>
        </authorList>
    </citation>
    <scope>NUCLEOTIDE SEQUENCE [LARGE SCALE GENOMIC DNA]</scope>
</reference>
<dbReference type="RefSeq" id="YP_009283909.1">
    <property type="nucleotide sequence ID" value="NC_031045.1"/>
</dbReference>
<proteinExistence type="predicted"/>
<accession>A0A193GXX1</accession>
<protein>
    <submittedName>
        <fullName evidence="1">Uncharacterized protein</fullName>
    </submittedName>
</protein>